<sequence>MSEDTTESKIKEAAESLFAKYGLKGTTIRKVAEKAGVNIALVNYYFRSKEKLFLSVFEEKLKIYTEMGIGILTDRKRDIWSRIRDYVDEMINAMMKESNLPIFIMSETHFNPNLITQIKSFSKEEMRLKSQKIQTVLDEELEKGNIRKVDAIDFECTLTSMMIFPFLTKNILKHTGRLDEDFNGFDGFLEHNKSNVIFAITNFLKKD</sequence>
<dbReference type="InterPro" id="IPR023772">
    <property type="entry name" value="DNA-bd_HTH_TetR-type_CS"/>
</dbReference>
<dbReference type="InterPro" id="IPR050624">
    <property type="entry name" value="HTH-type_Tx_Regulator"/>
</dbReference>
<dbReference type="PRINTS" id="PR00455">
    <property type="entry name" value="HTHTETR"/>
</dbReference>
<proteinExistence type="predicted"/>
<feature type="DNA-binding region" description="H-T-H motif" evidence="2">
    <location>
        <begin position="27"/>
        <end position="46"/>
    </location>
</feature>
<dbReference type="InterPro" id="IPR009057">
    <property type="entry name" value="Homeodomain-like_sf"/>
</dbReference>
<dbReference type="EMBL" id="CP106679">
    <property type="protein sequence ID" value="UXP33446.1"/>
    <property type="molecule type" value="Genomic_DNA"/>
</dbReference>
<dbReference type="Gene3D" id="1.10.357.10">
    <property type="entry name" value="Tetracycline Repressor, domain 2"/>
    <property type="match status" value="1"/>
</dbReference>
<evidence type="ECO:0000259" key="3">
    <source>
        <dbReference type="PROSITE" id="PS50977"/>
    </source>
</evidence>
<organism evidence="4 5">
    <name type="scientific">Reichenbachiella agarivorans</name>
    <dbReference type="NCBI Taxonomy" id="2979464"/>
    <lineage>
        <taxon>Bacteria</taxon>
        <taxon>Pseudomonadati</taxon>
        <taxon>Bacteroidota</taxon>
        <taxon>Cytophagia</taxon>
        <taxon>Cytophagales</taxon>
        <taxon>Reichenbachiellaceae</taxon>
        <taxon>Reichenbachiella</taxon>
    </lineage>
</organism>
<evidence type="ECO:0000256" key="2">
    <source>
        <dbReference type="PROSITE-ProRule" id="PRU00335"/>
    </source>
</evidence>
<evidence type="ECO:0000256" key="1">
    <source>
        <dbReference type="ARBA" id="ARBA00023125"/>
    </source>
</evidence>
<protein>
    <submittedName>
        <fullName evidence="4">TetR/AcrR family transcriptional regulator</fullName>
    </submittedName>
</protein>
<dbReference type="PROSITE" id="PS01081">
    <property type="entry name" value="HTH_TETR_1"/>
    <property type="match status" value="1"/>
</dbReference>
<dbReference type="PANTHER" id="PTHR43479">
    <property type="entry name" value="ACREF/ENVCD OPERON REPRESSOR-RELATED"/>
    <property type="match status" value="1"/>
</dbReference>
<accession>A0ABY6CSE9</accession>
<keyword evidence="1 2" id="KW-0238">DNA-binding</keyword>
<dbReference type="PROSITE" id="PS50977">
    <property type="entry name" value="HTH_TETR_2"/>
    <property type="match status" value="1"/>
</dbReference>
<keyword evidence="5" id="KW-1185">Reference proteome</keyword>
<gene>
    <name evidence="4" type="ORF">N6H18_05705</name>
</gene>
<dbReference type="SUPFAM" id="SSF46689">
    <property type="entry name" value="Homeodomain-like"/>
    <property type="match status" value="1"/>
</dbReference>
<name>A0ABY6CSE9_9BACT</name>
<evidence type="ECO:0000313" key="5">
    <source>
        <dbReference type="Proteomes" id="UP001065174"/>
    </source>
</evidence>
<dbReference type="RefSeq" id="WP_262310875.1">
    <property type="nucleotide sequence ID" value="NZ_CP106679.1"/>
</dbReference>
<dbReference type="PANTHER" id="PTHR43479:SF11">
    <property type="entry name" value="ACREF_ENVCD OPERON REPRESSOR-RELATED"/>
    <property type="match status" value="1"/>
</dbReference>
<dbReference type="Proteomes" id="UP001065174">
    <property type="component" value="Chromosome"/>
</dbReference>
<feature type="domain" description="HTH tetR-type" evidence="3">
    <location>
        <begin position="4"/>
        <end position="64"/>
    </location>
</feature>
<evidence type="ECO:0000313" key="4">
    <source>
        <dbReference type="EMBL" id="UXP33446.1"/>
    </source>
</evidence>
<dbReference type="InterPro" id="IPR001647">
    <property type="entry name" value="HTH_TetR"/>
</dbReference>
<dbReference type="Pfam" id="PF00440">
    <property type="entry name" value="TetR_N"/>
    <property type="match status" value="1"/>
</dbReference>
<reference evidence="4" key="1">
    <citation type="submission" date="2022-09" db="EMBL/GenBank/DDBJ databases">
        <title>Comparative genomics and taxonomic characterization of three novel marine species of genus Reichenbachiella exhibiting antioxidant and polysaccharide degradation activities.</title>
        <authorList>
            <person name="Muhammad N."/>
            <person name="Lee Y.-J."/>
            <person name="Ko J."/>
            <person name="Kim S.-G."/>
        </authorList>
    </citation>
    <scope>NUCLEOTIDE SEQUENCE</scope>
    <source>
        <strain evidence="4">BKB1-1</strain>
    </source>
</reference>